<dbReference type="Pfam" id="PF13467">
    <property type="entry name" value="RHH_4"/>
    <property type="match status" value="1"/>
</dbReference>
<evidence type="ECO:0000313" key="2">
    <source>
        <dbReference type="EMBL" id="KJV08155.1"/>
    </source>
</evidence>
<name>A0A0F3IN44_9PROT</name>
<dbReference type="InterPro" id="IPR027373">
    <property type="entry name" value="RHH_dom"/>
</dbReference>
<dbReference type="Gene3D" id="1.10.3990.20">
    <property type="entry name" value="protein bp1543"/>
    <property type="match status" value="1"/>
</dbReference>
<evidence type="ECO:0000313" key="3">
    <source>
        <dbReference type="Proteomes" id="UP000033774"/>
    </source>
</evidence>
<evidence type="ECO:0000259" key="1">
    <source>
        <dbReference type="Pfam" id="PF13467"/>
    </source>
</evidence>
<feature type="non-terminal residue" evidence="2">
    <location>
        <position position="68"/>
    </location>
</feature>
<dbReference type="Proteomes" id="UP000033774">
    <property type="component" value="Unassembled WGS sequence"/>
</dbReference>
<accession>A0A0F3IN44</accession>
<comment type="caution">
    <text evidence="2">The sequence shown here is derived from an EMBL/GenBank/DDBJ whole genome shotgun (WGS) entry which is preliminary data.</text>
</comment>
<sequence>MRLIAESLVQTHSQAPSPVKADTRVSIFEQAMRHMVDTHRDSALVLRNVTVKGKRTTIRLEPEMWDAL</sequence>
<protein>
    <recommendedName>
        <fullName evidence="1">Ribbon-helix-helix domain-containing protein</fullName>
    </recommendedName>
</protein>
<proteinExistence type="predicted"/>
<reference evidence="2" key="1">
    <citation type="submission" date="2015-03" db="EMBL/GenBank/DDBJ databases">
        <title>Draft genome sequence of Elstera litoralis.</title>
        <authorList>
            <person name="Rahalkar M.C."/>
            <person name="Dhakephalkar P.K."/>
            <person name="Pore S.D."/>
            <person name="Arora P."/>
            <person name="Kapse N.G."/>
            <person name="Pandit P.S."/>
        </authorList>
    </citation>
    <scope>NUCLEOTIDE SEQUENCE [LARGE SCALE GENOMIC DNA]</scope>
    <source>
        <strain evidence="2">Dia-1</strain>
    </source>
</reference>
<feature type="domain" description="Ribbon-helix-helix" evidence="1">
    <location>
        <begin position="46"/>
        <end position="68"/>
    </location>
</feature>
<organism evidence="2 3">
    <name type="scientific">Elstera litoralis</name>
    <dbReference type="NCBI Taxonomy" id="552518"/>
    <lineage>
        <taxon>Bacteria</taxon>
        <taxon>Pseudomonadati</taxon>
        <taxon>Pseudomonadota</taxon>
        <taxon>Alphaproteobacteria</taxon>
        <taxon>Rhodospirillales</taxon>
        <taxon>Rhodospirillaceae</taxon>
        <taxon>Elstera</taxon>
    </lineage>
</organism>
<dbReference type="AlphaFoldDB" id="A0A0F3IN44"/>
<dbReference type="EMBL" id="LAJY01000756">
    <property type="protein sequence ID" value="KJV08155.1"/>
    <property type="molecule type" value="Genomic_DNA"/>
</dbReference>
<dbReference type="InterPro" id="IPR038268">
    <property type="entry name" value="RHH_sf"/>
</dbReference>
<gene>
    <name evidence="2" type="ORF">VZ95_19575</name>
</gene>
<keyword evidence="3" id="KW-1185">Reference proteome</keyword>